<keyword evidence="2" id="KW-1185">Reference proteome</keyword>
<dbReference type="EMBL" id="OAPG01000010">
    <property type="protein sequence ID" value="SNX85373.1"/>
    <property type="molecule type" value="Genomic_DNA"/>
</dbReference>
<protein>
    <recommendedName>
        <fullName evidence="3">Carboxylesterase type B domain-containing protein</fullName>
    </recommendedName>
</protein>
<dbReference type="AlphaFoldDB" id="A0AAJ4XQS7"/>
<reference evidence="1" key="1">
    <citation type="submission" date="2023-10" db="EMBL/GenBank/DDBJ databases">
        <authorList>
            <person name="Guldener U."/>
        </authorList>
    </citation>
    <scope>NUCLEOTIDE SEQUENCE</scope>
    <source>
        <strain evidence="1">Mp4</strain>
    </source>
</reference>
<name>A0AAJ4XQS7_9BASI</name>
<evidence type="ECO:0000313" key="1">
    <source>
        <dbReference type="EMBL" id="SNX85373.1"/>
    </source>
</evidence>
<sequence>MQVTRALQDLSQIAQVVQVIWRCQMQLAMVPPFIAIVPALHGNNIVGYFGHPSNAQSPDFVKAFMNIYSNFVTKGNLSISAALVDGSNSSSNLQSNAAGDWPKYSASTPYQINLNQTAGTPSTIEDLGEIVSQGGSGQNSHICAKVNAYTWEGGKGQRCN</sequence>
<accession>A0AAJ4XQS7</accession>
<comment type="caution">
    <text evidence="1">The sequence shown here is derived from an EMBL/GenBank/DDBJ whole genome shotgun (WGS) entry which is preliminary data.</text>
</comment>
<evidence type="ECO:0000313" key="2">
    <source>
        <dbReference type="Proteomes" id="UP001294444"/>
    </source>
</evidence>
<organism evidence="1 2">
    <name type="scientific">Melanopsichium pennsylvanicum</name>
    <dbReference type="NCBI Taxonomy" id="63383"/>
    <lineage>
        <taxon>Eukaryota</taxon>
        <taxon>Fungi</taxon>
        <taxon>Dikarya</taxon>
        <taxon>Basidiomycota</taxon>
        <taxon>Ustilaginomycotina</taxon>
        <taxon>Ustilaginomycetes</taxon>
        <taxon>Ustilaginales</taxon>
        <taxon>Ustilaginaceae</taxon>
        <taxon>Melanopsichium</taxon>
    </lineage>
</organism>
<evidence type="ECO:0008006" key="3">
    <source>
        <dbReference type="Google" id="ProtNLM"/>
    </source>
</evidence>
<dbReference type="Proteomes" id="UP001294444">
    <property type="component" value="Unassembled WGS sequence"/>
</dbReference>
<proteinExistence type="predicted"/>
<gene>
    <name evidence="1" type="ORF">MEPE_04082</name>
</gene>